<dbReference type="STRING" id="137838.GCA_001458595_00913"/>
<dbReference type="RefSeq" id="WP_058293838.1">
    <property type="nucleotide sequence ID" value="NZ_CAMRXG010000032.1"/>
</dbReference>
<feature type="signal peptide" evidence="13">
    <location>
        <begin position="1"/>
        <end position="21"/>
    </location>
</feature>
<evidence type="ECO:0000256" key="10">
    <source>
        <dbReference type="ARBA" id="ARBA00022989"/>
    </source>
</evidence>
<dbReference type="CDD" id="cd05569">
    <property type="entry name" value="PTS_IIB_fructose"/>
    <property type="match status" value="1"/>
</dbReference>
<dbReference type="Gene3D" id="3.40.930.10">
    <property type="entry name" value="Mannitol-specific EII, Chain A"/>
    <property type="match status" value="1"/>
</dbReference>
<dbReference type="InterPro" id="IPR006327">
    <property type="entry name" value="PTS_IIC_fruc"/>
</dbReference>
<dbReference type="PROSITE" id="PS51104">
    <property type="entry name" value="PTS_EIIC_TYPE_2"/>
    <property type="match status" value="1"/>
</dbReference>
<dbReference type="NCBIfam" id="TIGR00829">
    <property type="entry name" value="FRU"/>
    <property type="match status" value="1"/>
</dbReference>
<evidence type="ECO:0000313" key="17">
    <source>
        <dbReference type="EMBL" id="PEG29268.1"/>
    </source>
</evidence>
<keyword evidence="11 12" id="KW-0472">Membrane</keyword>
<keyword evidence="6" id="KW-0808">Transferase</keyword>
<evidence type="ECO:0000256" key="9">
    <source>
        <dbReference type="ARBA" id="ARBA00022777"/>
    </source>
</evidence>
<dbReference type="InterPro" id="IPR003353">
    <property type="entry name" value="PTS_IIB_fruc"/>
</dbReference>
<feature type="transmembrane region" description="Helical" evidence="12">
    <location>
        <begin position="305"/>
        <end position="325"/>
    </location>
</feature>
<keyword evidence="8 12" id="KW-0812">Transmembrane</keyword>
<feature type="domain" description="PTS EIIA type-2" evidence="14">
    <location>
        <begin position="519"/>
        <end position="663"/>
    </location>
</feature>
<dbReference type="AlphaFoldDB" id="A0A2A7MDT2"/>
<dbReference type="GO" id="GO:0090563">
    <property type="term" value="F:protein-phosphocysteine-sugar phosphotransferase activity"/>
    <property type="evidence" value="ECO:0007669"/>
    <property type="project" value="TreeGrafter"/>
</dbReference>
<keyword evidence="10 12" id="KW-1133">Transmembrane helix</keyword>
<feature type="transmembrane region" description="Helical" evidence="12">
    <location>
        <begin position="356"/>
        <end position="379"/>
    </location>
</feature>
<dbReference type="CDD" id="cd00211">
    <property type="entry name" value="PTS_IIA_fru"/>
    <property type="match status" value="1"/>
</dbReference>
<feature type="chain" id="PRO_5044380403" evidence="13">
    <location>
        <begin position="22"/>
        <end position="665"/>
    </location>
</feature>
<dbReference type="InterPro" id="IPR013011">
    <property type="entry name" value="PTS_EIIB_2"/>
</dbReference>
<evidence type="ECO:0000256" key="12">
    <source>
        <dbReference type="SAM" id="Phobius"/>
    </source>
</evidence>
<dbReference type="NCBIfam" id="TIGR01427">
    <property type="entry name" value="PTS_IIC_fructo"/>
    <property type="match status" value="1"/>
</dbReference>
<reference evidence="17 18" key="1">
    <citation type="submission" date="2017-10" db="EMBL/GenBank/DDBJ databases">
        <title>Effective Description of Clostridium neonatale sp. nov. linked to necrotizing enterocolitis in neonates and a clarification of species assignable to the genus Clostridium (Prazmowski 1880) emend. Lawson and Rainey 2016.</title>
        <authorList>
            <person name="Bernard K."/>
            <person name="Burdz T."/>
            <person name="Wiebe D."/>
            <person name="Balcewich B."/>
            <person name="Alfa M."/>
            <person name="Bernier A.-M."/>
        </authorList>
    </citation>
    <scope>NUCLEOTIDE SEQUENCE [LARGE SCALE GENOMIC DNA]</scope>
    <source>
        <strain evidence="17 18">LCDC99A005</strain>
    </source>
</reference>
<dbReference type="InterPro" id="IPR003501">
    <property type="entry name" value="PTS_EIIB_2/3"/>
</dbReference>
<feature type="transmembrane region" description="Helical" evidence="12">
    <location>
        <begin position="132"/>
        <end position="154"/>
    </location>
</feature>
<dbReference type="SUPFAM" id="SSF55804">
    <property type="entry name" value="Phoshotransferase/anion transport protein"/>
    <property type="match status" value="1"/>
</dbReference>
<keyword evidence="18" id="KW-1185">Reference proteome</keyword>
<evidence type="ECO:0000256" key="11">
    <source>
        <dbReference type="ARBA" id="ARBA00023136"/>
    </source>
</evidence>
<evidence type="ECO:0000259" key="14">
    <source>
        <dbReference type="PROSITE" id="PS51094"/>
    </source>
</evidence>
<evidence type="ECO:0000313" key="18">
    <source>
        <dbReference type="Proteomes" id="UP000220840"/>
    </source>
</evidence>
<dbReference type="InterPro" id="IPR050864">
    <property type="entry name" value="Bacterial_PTS_Sugar_Transport"/>
</dbReference>
<sequence length="665" mass="71747">MNKKIVAITACAAGIAHTYMAAESLTKAGNEKGYKIKVETQGSIGAENVLTEKEIEEADVVIVAADISIDLMRFTGKKVFVAKSIDAIKDSEGLIEKALKEGQVFGAKGTKVGKVTLGKTDNKFVTHIMSGISYMVPMVISAGLLLAVANIFAFQKNDLGQIINWGFDTSTQLGYFMSKLFAVGQVGFKLMIPLFAGFVANSIADKPAIAPAMIGAYLANDPEFLGTQTGGGFLSAILVAFIVGYFVKGLKKIKWPKILQPLLAIMIIPLIATFVITVIVLYMIGGPIAGLMDWLYNSLTYLNDTYSSATFIVGAVIGAMIGFDFGGPVNKTALIFGTAVFTDTVAKFGIQNANFVPGTAAQAAISVAPLGIWLASVLFKNKFTKEEKISASSAFGMGIVGVTEGAIPFAASNPVQMITASVAGSAIAGGLVGLTGCKFYGGIGSPLGTFIGYIEQPIPFVTWILCTLAGILVTALIIGFWRKPVPENKMDDELQYETDKNIEVNITEVIDEKNFINRDVFDQTHIYVDENSKTQDEAYKFIAKIAKKHGYVKSEEEYYKGLWKREEEATTGFNDGIAIPHSKNSTVIKPGVFLIKFKNGIEWNSLDGKDIKTAFALTIPEDGAENHLKILSAIATELIDDDFRNNIVNETDKDKLYNLVSQIKL</sequence>
<dbReference type="PROSITE" id="PS51094">
    <property type="entry name" value="PTS_EIIA_TYPE_2"/>
    <property type="match status" value="1"/>
</dbReference>
<dbReference type="InterPro" id="IPR013014">
    <property type="entry name" value="PTS_EIIC_2"/>
</dbReference>
<dbReference type="InterPro" id="IPR002178">
    <property type="entry name" value="PTS_EIIA_type-2_dom"/>
</dbReference>
<gene>
    <name evidence="17" type="ORF">CQ394_18025</name>
</gene>
<dbReference type="Gene3D" id="3.40.50.2300">
    <property type="match status" value="1"/>
</dbReference>
<name>A0A2A7MDT2_9CLOT</name>
<dbReference type="InterPro" id="IPR036095">
    <property type="entry name" value="PTS_EIIB-like_sf"/>
</dbReference>
<feature type="domain" description="PTS EIIC type-2" evidence="16">
    <location>
        <begin position="124"/>
        <end position="481"/>
    </location>
</feature>
<feature type="transmembrane region" description="Helical" evidence="12">
    <location>
        <begin position="224"/>
        <end position="247"/>
    </location>
</feature>
<feature type="transmembrane region" description="Helical" evidence="12">
    <location>
        <begin position="417"/>
        <end position="440"/>
    </location>
</feature>
<evidence type="ECO:0000256" key="4">
    <source>
        <dbReference type="ARBA" id="ARBA00022553"/>
    </source>
</evidence>
<comment type="caution">
    <text evidence="17">The sequence shown here is derived from an EMBL/GenBank/DDBJ whole genome shotgun (WGS) entry which is preliminary data.</text>
</comment>
<dbReference type="InterPro" id="IPR003352">
    <property type="entry name" value="PTS_EIIC"/>
</dbReference>
<dbReference type="FunFam" id="3.40.50.2300:FF:000014">
    <property type="entry name" value="PTS system fructose-like transporter subunit IIB"/>
    <property type="match status" value="1"/>
</dbReference>
<dbReference type="OrthoDB" id="9782569at2"/>
<dbReference type="PROSITE" id="PS51099">
    <property type="entry name" value="PTS_EIIB_TYPE_2"/>
    <property type="match status" value="1"/>
</dbReference>
<keyword evidence="7" id="KW-0598">Phosphotransferase system</keyword>
<keyword evidence="9" id="KW-0418">Kinase</keyword>
<evidence type="ECO:0000256" key="6">
    <source>
        <dbReference type="ARBA" id="ARBA00022679"/>
    </source>
</evidence>
<dbReference type="EMBL" id="PDCJ01000004">
    <property type="protein sequence ID" value="PEG29268.1"/>
    <property type="molecule type" value="Genomic_DNA"/>
</dbReference>
<dbReference type="InterPro" id="IPR016152">
    <property type="entry name" value="PTrfase/Anion_transptr"/>
</dbReference>
<evidence type="ECO:0000256" key="8">
    <source>
        <dbReference type="ARBA" id="ARBA00022692"/>
    </source>
</evidence>
<evidence type="ECO:0000259" key="15">
    <source>
        <dbReference type="PROSITE" id="PS51099"/>
    </source>
</evidence>
<keyword evidence="3" id="KW-1003">Cell membrane</keyword>
<comment type="subcellular location">
    <subcellularLocation>
        <location evidence="1">Cell inner membrane</location>
        <topology evidence="1">Multi-pass membrane protein</topology>
    </subcellularLocation>
</comment>
<dbReference type="GO" id="GO:0005351">
    <property type="term" value="F:carbohydrate:proton symporter activity"/>
    <property type="evidence" value="ECO:0007669"/>
    <property type="project" value="InterPro"/>
</dbReference>
<dbReference type="PANTHER" id="PTHR30505:SF0">
    <property type="entry name" value="FRUCTOSE-LIKE PTS SYSTEM EIIBC COMPONENT-RELATED"/>
    <property type="match status" value="1"/>
</dbReference>
<protein>
    <submittedName>
        <fullName evidence="17">PTS fructose transporter subunit IIB</fullName>
    </submittedName>
</protein>
<accession>A0A2A7MDT2</accession>
<proteinExistence type="predicted"/>
<evidence type="ECO:0000256" key="3">
    <source>
        <dbReference type="ARBA" id="ARBA00022475"/>
    </source>
</evidence>
<dbReference type="Pfam" id="PF02302">
    <property type="entry name" value="PTS_IIB"/>
    <property type="match status" value="1"/>
</dbReference>
<keyword evidence="13" id="KW-0732">Signal</keyword>
<dbReference type="Pfam" id="PF00359">
    <property type="entry name" value="PTS_EIIA_2"/>
    <property type="match status" value="1"/>
</dbReference>
<feature type="transmembrane region" description="Helical" evidence="12">
    <location>
        <begin position="259"/>
        <end position="285"/>
    </location>
</feature>
<dbReference type="Proteomes" id="UP000220840">
    <property type="component" value="Unassembled WGS sequence"/>
</dbReference>
<dbReference type="PANTHER" id="PTHR30505">
    <property type="entry name" value="FRUCTOSE-LIKE PERMEASE"/>
    <property type="match status" value="1"/>
</dbReference>
<dbReference type="GO" id="GO:0016301">
    <property type="term" value="F:kinase activity"/>
    <property type="evidence" value="ECO:0007669"/>
    <property type="project" value="UniProtKB-KW"/>
</dbReference>
<dbReference type="GO" id="GO:0022877">
    <property type="term" value="F:protein-N(PI)-phosphohistidine-fructose phosphotransferase system transporter activity"/>
    <property type="evidence" value="ECO:0007669"/>
    <property type="project" value="InterPro"/>
</dbReference>
<keyword evidence="4" id="KW-0597">Phosphoprotein</keyword>
<evidence type="ECO:0000256" key="1">
    <source>
        <dbReference type="ARBA" id="ARBA00004429"/>
    </source>
</evidence>
<dbReference type="GO" id="GO:0009401">
    <property type="term" value="P:phosphoenolpyruvate-dependent sugar phosphotransferase system"/>
    <property type="evidence" value="ECO:0007669"/>
    <property type="project" value="UniProtKB-KW"/>
</dbReference>
<organism evidence="17 18">
    <name type="scientific">Clostridium neonatale</name>
    <dbReference type="NCBI Taxonomy" id="137838"/>
    <lineage>
        <taxon>Bacteria</taxon>
        <taxon>Bacillati</taxon>
        <taxon>Bacillota</taxon>
        <taxon>Clostridia</taxon>
        <taxon>Eubacteriales</taxon>
        <taxon>Clostridiaceae</taxon>
        <taxon>Clostridium</taxon>
    </lineage>
</organism>
<evidence type="ECO:0000259" key="16">
    <source>
        <dbReference type="PROSITE" id="PS51104"/>
    </source>
</evidence>
<feature type="domain" description="PTS EIIB type-2" evidence="15">
    <location>
        <begin position="3"/>
        <end position="100"/>
    </location>
</feature>
<dbReference type="SUPFAM" id="SSF52794">
    <property type="entry name" value="PTS system IIB component-like"/>
    <property type="match status" value="1"/>
</dbReference>
<dbReference type="GO" id="GO:0005886">
    <property type="term" value="C:plasma membrane"/>
    <property type="evidence" value="ECO:0007669"/>
    <property type="project" value="UniProtKB-SubCell"/>
</dbReference>
<evidence type="ECO:0000256" key="13">
    <source>
        <dbReference type="SAM" id="SignalP"/>
    </source>
</evidence>
<evidence type="ECO:0000256" key="7">
    <source>
        <dbReference type="ARBA" id="ARBA00022683"/>
    </source>
</evidence>
<keyword evidence="5" id="KW-0762">Sugar transport</keyword>
<feature type="transmembrane region" description="Helical" evidence="12">
    <location>
        <begin position="460"/>
        <end position="481"/>
    </location>
</feature>
<keyword evidence="2" id="KW-0813">Transport</keyword>
<dbReference type="Pfam" id="PF02378">
    <property type="entry name" value="PTS_EIIC"/>
    <property type="match status" value="1"/>
</dbReference>
<dbReference type="InterPro" id="IPR004715">
    <property type="entry name" value="PTS_IIA_fruc"/>
</dbReference>
<feature type="transmembrane region" description="Helical" evidence="12">
    <location>
        <begin position="180"/>
        <end position="204"/>
    </location>
</feature>
<evidence type="ECO:0000256" key="2">
    <source>
        <dbReference type="ARBA" id="ARBA00022448"/>
    </source>
</evidence>
<dbReference type="NCBIfam" id="TIGR00848">
    <property type="entry name" value="fruA"/>
    <property type="match status" value="1"/>
</dbReference>
<evidence type="ECO:0000256" key="5">
    <source>
        <dbReference type="ARBA" id="ARBA00022597"/>
    </source>
</evidence>